<keyword evidence="13" id="KW-1185">Reference proteome</keyword>
<dbReference type="AlphaFoldDB" id="A0A914DTD5"/>
<dbReference type="Proteomes" id="UP000887540">
    <property type="component" value="Unplaced"/>
</dbReference>
<sequence>MLSCLRTLSTQRTTIVALRSLRTGIVSKEAKTPIQQWGWQYLVRQEASGRPLSPHLGIYKPQLTWVVSGAHRILGCIMAGTLLLGGLGFAVLPLDFTTFTEFIRDLNLPRVVVGTFKFIIAFPIIFHTLNGIRFLAFDLAKGTDLPTVYKTGWLVVGLSAVLALAIVLTSNVQPSKKVASK</sequence>
<dbReference type="CDD" id="cd03499">
    <property type="entry name" value="SQR_TypeC_SdhC"/>
    <property type="match status" value="1"/>
</dbReference>
<evidence type="ECO:0000256" key="3">
    <source>
        <dbReference type="ARBA" id="ARBA00022617"/>
    </source>
</evidence>
<dbReference type="NCBIfam" id="TIGR02970">
    <property type="entry name" value="succ_dehyd_cytB"/>
    <property type="match status" value="1"/>
</dbReference>
<dbReference type="InterPro" id="IPR014314">
    <property type="entry name" value="Succ_DH_cytb556"/>
</dbReference>
<comment type="subcellular location">
    <subcellularLocation>
        <location evidence="1">Mitochondrion inner membrane</location>
        <topology evidence="1">Multi-pass membrane protein</topology>
    </subcellularLocation>
</comment>
<dbReference type="InterPro" id="IPR018495">
    <property type="entry name" value="Succ_DH_cyt_bsu_CS"/>
</dbReference>
<feature type="transmembrane region" description="Helical" evidence="12">
    <location>
        <begin position="72"/>
        <end position="96"/>
    </location>
</feature>
<evidence type="ECO:0000256" key="10">
    <source>
        <dbReference type="ARBA" id="ARBA00023128"/>
    </source>
</evidence>
<evidence type="ECO:0000256" key="8">
    <source>
        <dbReference type="ARBA" id="ARBA00022989"/>
    </source>
</evidence>
<dbReference type="GO" id="GO:0046872">
    <property type="term" value="F:metal ion binding"/>
    <property type="evidence" value="ECO:0007669"/>
    <property type="project" value="UniProtKB-KW"/>
</dbReference>
<feature type="transmembrane region" description="Helical" evidence="12">
    <location>
        <begin position="152"/>
        <end position="172"/>
    </location>
</feature>
<dbReference type="PANTHER" id="PTHR10978:SF5">
    <property type="entry name" value="SUCCINATE DEHYDROGENASE CYTOCHROME B560 SUBUNIT, MITOCHONDRIAL"/>
    <property type="match status" value="1"/>
</dbReference>
<evidence type="ECO:0000256" key="7">
    <source>
        <dbReference type="ARBA" id="ARBA00022946"/>
    </source>
</evidence>
<keyword evidence="4 12" id="KW-0812">Transmembrane</keyword>
<keyword evidence="7" id="KW-0809">Transit peptide</keyword>
<evidence type="ECO:0000256" key="11">
    <source>
        <dbReference type="ARBA" id="ARBA00023136"/>
    </source>
</evidence>
<dbReference type="InterPro" id="IPR000701">
    <property type="entry name" value="SuccDH_FuR_B_TM-su"/>
</dbReference>
<keyword evidence="5" id="KW-0479">Metal-binding</keyword>
<protein>
    <submittedName>
        <fullName evidence="14">Succinate dehydrogenase cytochrome b560 subunit, mitochondrial</fullName>
    </submittedName>
</protein>
<dbReference type="InterPro" id="IPR034804">
    <property type="entry name" value="SQR/QFR_C/D"/>
</dbReference>
<dbReference type="PANTHER" id="PTHR10978">
    <property type="entry name" value="SUCCINATE DEHYDROGENASE CYTOCHROME B560 SUBUNIT"/>
    <property type="match status" value="1"/>
</dbReference>
<keyword evidence="8 12" id="KW-1133">Transmembrane helix</keyword>
<accession>A0A914DTD5</accession>
<keyword evidence="3" id="KW-0349">Heme</keyword>
<evidence type="ECO:0000256" key="4">
    <source>
        <dbReference type="ARBA" id="ARBA00022692"/>
    </source>
</evidence>
<keyword evidence="6" id="KW-0999">Mitochondrion inner membrane</keyword>
<dbReference type="WBParaSite" id="ACRNAN_scaffold3694.g16764.t1">
    <property type="protein sequence ID" value="ACRNAN_scaffold3694.g16764.t1"/>
    <property type="gene ID" value="ACRNAN_scaffold3694.g16764"/>
</dbReference>
<evidence type="ECO:0000313" key="13">
    <source>
        <dbReference type="Proteomes" id="UP000887540"/>
    </source>
</evidence>
<keyword evidence="10" id="KW-0496">Mitochondrion</keyword>
<organism evidence="13 14">
    <name type="scientific">Acrobeloides nanus</name>
    <dbReference type="NCBI Taxonomy" id="290746"/>
    <lineage>
        <taxon>Eukaryota</taxon>
        <taxon>Metazoa</taxon>
        <taxon>Ecdysozoa</taxon>
        <taxon>Nematoda</taxon>
        <taxon>Chromadorea</taxon>
        <taxon>Rhabditida</taxon>
        <taxon>Tylenchina</taxon>
        <taxon>Cephalobomorpha</taxon>
        <taxon>Cephaloboidea</taxon>
        <taxon>Cephalobidae</taxon>
        <taxon>Acrobeloides</taxon>
    </lineage>
</organism>
<dbReference type="GO" id="GO:0006121">
    <property type="term" value="P:mitochondrial electron transport, succinate to ubiquinone"/>
    <property type="evidence" value="ECO:0007669"/>
    <property type="project" value="TreeGrafter"/>
</dbReference>
<keyword evidence="11 12" id="KW-0472">Membrane</keyword>
<dbReference type="Pfam" id="PF01127">
    <property type="entry name" value="Sdh_cyt"/>
    <property type="match status" value="1"/>
</dbReference>
<evidence type="ECO:0000256" key="2">
    <source>
        <dbReference type="ARBA" id="ARBA00005163"/>
    </source>
</evidence>
<reference evidence="14" key="1">
    <citation type="submission" date="2022-11" db="UniProtKB">
        <authorList>
            <consortium name="WormBaseParasite"/>
        </authorList>
    </citation>
    <scope>IDENTIFICATION</scope>
</reference>
<evidence type="ECO:0000256" key="9">
    <source>
        <dbReference type="ARBA" id="ARBA00023004"/>
    </source>
</evidence>
<proteinExistence type="predicted"/>
<dbReference type="SUPFAM" id="SSF81343">
    <property type="entry name" value="Fumarate reductase respiratory complex transmembrane subunits"/>
    <property type="match status" value="1"/>
</dbReference>
<dbReference type="GO" id="GO:0006099">
    <property type="term" value="P:tricarboxylic acid cycle"/>
    <property type="evidence" value="ECO:0007669"/>
    <property type="project" value="InterPro"/>
</dbReference>
<feature type="transmembrane region" description="Helical" evidence="12">
    <location>
        <begin position="108"/>
        <end position="132"/>
    </location>
</feature>
<dbReference type="Gene3D" id="1.20.1300.10">
    <property type="entry name" value="Fumarate reductase/succinate dehydrogenase, transmembrane subunit"/>
    <property type="match status" value="1"/>
</dbReference>
<dbReference type="FunFam" id="1.20.1300.10:FF:000011">
    <property type="entry name" value="Succinate dehydrogenase cytochrome b560 subunit"/>
    <property type="match status" value="1"/>
</dbReference>
<evidence type="ECO:0000256" key="6">
    <source>
        <dbReference type="ARBA" id="ARBA00022792"/>
    </source>
</evidence>
<evidence type="ECO:0000313" key="14">
    <source>
        <dbReference type="WBParaSite" id="ACRNAN_scaffold3694.g16764.t1"/>
    </source>
</evidence>
<evidence type="ECO:0000256" key="1">
    <source>
        <dbReference type="ARBA" id="ARBA00004448"/>
    </source>
</evidence>
<dbReference type="GO" id="GO:0009055">
    <property type="term" value="F:electron transfer activity"/>
    <property type="evidence" value="ECO:0007669"/>
    <property type="project" value="InterPro"/>
</dbReference>
<name>A0A914DTD5_9BILA</name>
<comment type="pathway">
    <text evidence="2">Carbohydrate metabolism; tricarboxylic acid cycle.</text>
</comment>
<dbReference type="GO" id="GO:0005743">
    <property type="term" value="C:mitochondrial inner membrane"/>
    <property type="evidence" value="ECO:0007669"/>
    <property type="project" value="UniProtKB-SubCell"/>
</dbReference>
<evidence type="ECO:0000256" key="12">
    <source>
        <dbReference type="SAM" id="Phobius"/>
    </source>
</evidence>
<keyword evidence="9" id="KW-0408">Iron</keyword>
<evidence type="ECO:0000256" key="5">
    <source>
        <dbReference type="ARBA" id="ARBA00022723"/>
    </source>
</evidence>
<dbReference type="PROSITE" id="PS01001">
    <property type="entry name" value="SDH_CYT_2"/>
    <property type="match status" value="1"/>
</dbReference>